<feature type="compositionally biased region" description="Polar residues" evidence="10">
    <location>
        <begin position="33"/>
        <end position="47"/>
    </location>
</feature>
<reference evidence="12" key="1">
    <citation type="submission" date="2022-08" db="EMBL/GenBank/DDBJ databases">
        <authorList>
            <consortium name="DOE Joint Genome Institute"/>
            <person name="Min B."/>
            <person name="Riley R."/>
            <person name="Sierra-Patev S."/>
            <person name="Naranjo-Ortiz M."/>
            <person name="Looney B."/>
            <person name="Konkel Z."/>
            <person name="Slot J.C."/>
            <person name="Sakamoto Y."/>
            <person name="Steenwyk J.L."/>
            <person name="Rokas A."/>
            <person name="Carro J."/>
            <person name="Camarero S."/>
            <person name="Ferreira P."/>
            <person name="Molpeceres G."/>
            <person name="Ruiz-Duenas F.J."/>
            <person name="Serrano A."/>
            <person name="Henrissat B."/>
            <person name="Drula E."/>
            <person name="Hughes K.W."/>
            <person name="Mata J.L."/>
            <person name="Ishikawa N.K."/>
            <person name="Vargas-Isla R."/>
            <person name="Ushijima S."/>
            <person name="Smith C.A."/>
            <person name="Ahrendt S."/>
            <person name="Andreopoulos W."/>
            <person name="He G."/>
            <person name="Labutti K."/>
            <person name="Lipzen A."/>
            <person name="Ng V."/>
            <person name="Sandor L."/>
            <person name="Barry K."/>
            <person name="Martinez A.T."/>
            <person name="Xiao Y."/>
            <person name="Gibbons J.G."/>
            <person name="Terashima K."/>
            <person name="Hibbett D.S."/>
            <person name="Grigoriev I.V."/>
        </authorList>
    </citation>
    <scope>NUCLEOTIDE SEQUENCE</scope>
    <source>
        <strain evidence="12">Sp2 HRB7682 ss15</strain>
    </source>
</reference>
<feature type="region of interest" description="Disordered" evidence="10">
    <location>
        <begin position="1"/>
        <end position="47"/>
    </location>
</feature>
<organism evidence="12 13">
    <name type="scientific">Lentinula lateritia</name>
    <dbReference type="NCBI Taxonomy" id="40482"/>
    <lineage>
        <taxon>Eukaryota</taxon>
        <taxon>Fungi</taxon>
        <taxon>Dikarya</taxon>
        <taxon>Basidiomycota</taxon>
        <taxon>Agaricomycotina</taxon>
        <taxon>Agaricomycetes</taxon>
        <taxon>Agaricomycetidae</taxon>
        <taxon>Agaricales</taxon>
        <taxon>Marasmiineae</taxon>
        <taxon>Omphalotaceae</taxon>
        <taxon>Lentinula</taxon>
    </lineage>
</organism>
<evidence type="ECO:0000256" key="5">
    <source>
        <dbReference type="ARBA" id="ARBA00022553"/>
    </source>
</evidence>
<comment type="caution">
    <text evidence="12">The sequence shown here is derived from an EMBL/GenBank/DDBJ whole genome shotgun (WGS) entry which is preliminary data.</text>
</comment>
<evidence type="ECO:0000256" key="8">
    <source>
        <dbReference type="ARBA" id="ARBA00023163"/>
    </source>
</evidence>
<feature type="region of interest" description="Disordered" evidence="10">
    <location>
        <begin position="1588"/>
        <end position="1636"/>
    </location>
</feature>
<name>A0A9W9DGP8_9AGAR</name>
<evidence type="ECO:0000256" key="4">
    <source>
        <dbReference type="ARBA" id="ARBA00022499"/>
    </source>
</evidence>
<dbReference type="PANTHER" id="PTHR31169:SF8">
    <property type="entry name" value="ZINC-FINGER DOMAIN OF MONOAMINE-OXIDASE A REPRESSOR R1 PROTEIN"/>
    <property type="match status" value="1"/>
</dbReference>
<feature type="compositionally biased region" description="Basic and acidic residues" evidence="10">
    <location>
        <begin position="1674"/>
        <end position="1693"/>
    </location>
</feature>
<keyword evidence="6" id="KW-0832">Ubl conjugation</keyword>
<feature type="region of interest" description="Disordered" evidence="10">
    <location>
        <begin position="1336"/>
        <end position="1366"/>
    </location>
</feature>
<feature type="compositionally biased region" description="Low complexity" evidence="10">
    <location>
        <begin position="559"/>
        <end position="575"/>
    </location>
</feature>
<feature type="compositionally biased region" description="Low complexity" evidence="10">
    <location>
        <begin position="526"/>
        <end position="538"/>
    </location>
</feature>
<keyword evidence="4" id="KW-1017">Isopeptide bond</keyword>
<feature type="region of interest" description="Disordered" evidence="10">
    <location>
        <begin position="88"/>
        <end position="176"/>
    </location>
</feature>
<proteinExistence type="predicted"/>
<feature type="region of interest" description="Disordered" evidence="10">
    <location>
        <begin position="972"/>
        <end position="991"/>
    </location>
</feature>
<evidence type="ECO:0000256" key="6">
    <source>
        <dbReference type="ARBA" id="ARBA00022843"/>
    </source>
</evidence>
<reference evidence="12" key="2">
    <citation type="journal article" date="2023" name="Proc. Natl. Acad. Sci. U.S.A.">
        <title>A global phylogenomic analysis of the shiitake genus Lentinula.</title>
        <authorList>
            <person name="Sierra-Patev S."/>
            <person name="Min B."/>
            <person name="Naranjo-Ortiz M."/>
            <person name="Looney B."/>
            <person name="Konkel Z."/>
            <person name="Slot J.C."/>
            <person name="Sakamoto Y."/>
            <person name="Steenwyk J.L."/>
            <person name="Rokas A."/>
            <person name="Carro J."/>
            <person name="Camarero S."/>
            <person name="Ferreira P."/>
            <person name="Molpeceres G."/>
            <person name="Ruiz-Duenas F.J."/>
            <person name="Serrano A."/>
            <person name="Henrissat B."/>
            <person name="Drula E."/>
            <person name="Hughes K.W."/>
            <person name="Mata J.L."/>
            <person name="Ishikawa N.K."/>
            <person name="Vargas-Isla R."/>
            <person name="Ushijima S."/>
            <person name="Smith C.A."/>
            <person name="Donoghue J."/>
            <person name="Ahrendt S."/>
            <person name="Andreopoulos W."/>
            <person name="He G."/>
            <person name="LaButti K."/>
            <person name="Lipzen A."/>
            <person name="Ng V."/>
            <person name="Riley R."/>
            <person name="Sandor L."/>
            <person name="Barry K."/>
            <person name="Martinez A.T."/>
            <person name="Xiao Y."/>
            <person name="Gibbons J.G."/>
            <person name="Terashima K."/>
            <person name="Grigoriev I.V."/>
            <person name="Hibbett D."/>
        </authorList>
    </citation>
    <scope>NUCLEOTIDE SEQUENCE</scope>
    <source>
        <strain evidence="12">Sp2 HRB7682 ss15</strain>
    </source>
</reference>
<keyword evidence="8" id="KW-0804">Transcription</keyword>
<evidence type="ECO:0000256" key="2">
    <source>
        <dbReference type="ARBA" id="ARBA00004496"/>
    </source>
</evidence>
<evidence type="ECO:0000313" key="12">
    <source>
        <dbReference type="EMBL" id="KAJ4469728.1"/>
    </source>
</evidence>
<feature type="compositionally biased region" description="Basic and acidic residues" evidence="10">
    <location>
        <begin position="164"/>
        <end position="175"/>
    </location>
</feature>
<dbReference type="Proteomes" id="UP001150238">
    <property type="component" value="Unassembled WGS sequence"/>
</dbReference>
<evidence type="ECO:0000256" key="1">
    <source>
        <dbReference type="ARBA" id="ARBA00004123"/>
    </source>
</evidence>
<feature type="domain" description="Zinc-finger" evidence="11">
    <location>
        <begin position="1219"/>
        <end position="1285"/>
    </location>
</feature>
<evidence type="ECO:0000256" key="7">
    <source>
        <dbReference type="ARBA" id="ARBA00023015"/>
    </source>
</evidence>
<dbReference type="GO" id="GO:0006355">
    <property type="term" value="P:regulation of DNA-templated transcription"/>
    <property type="evidence" value="ECO:0007669"/>
    <property type="project" value="InterPro"/>
</dbReference>
<feature type="compositionally biased region" description="Polar residues" evidence="10">
    <location>
        <begin position="981"/>
        <end position="991"/>
    </location>
</feature>
<dbReference type="GO" id="GO:0005737">
    <property type="term" value="C:cytoplasm"/>
    <property type="evidence" value="ECO:0007669"/>
    <property type="project" value="UniProtKB-SubCell"/>
</dbReference>
<feature type="compositionally biased region" description="Low complexity" evidence="10">
    <location>
        <begin position="122"/>
        <end position="153"/>
    </location>
</feature>
<dbReference type="InterPro" id="IPR018866">
    <property type="entry name" value="Znf-4CXXC_R1"/>
</dbReference>
<dbReference type="GO" id="GO:0005634">
    <property type="term" value="C:nucleus"/>
    <property type="evidence" value="ECO:0007669"/>
    <property type="project" value="UniProtKB-SubCell"/>
</dbReference>
<evidence type="ECO:0000256" key="3">
    <source>
        <dbReference type="ARBA" id="ARBA00022490"/>
    </source>
</evidence>
<keyword evidence="9" id="KW-0539">Nucleus</keyword>
<feature type="compositionally biased region" description="Polar residues" evidence="10">
    <location>
        <begin position="1153"/>
        <end position="1167"/>
    </location>
</feature>
<evidence type="ECO:0000256" key="10">
    <source>
        <dbReference type="SAM" id="MobiDB-lite"/>
    </source>
</evidence>
<dbReference type="InterPro" id="IPR040221">
    <property type="entry name" value="CDCA7/CDA7L"/>
</dbReference>
<comment type="subcellular location">
    <subcellularLocation>
        <location evidence="2">Cytoplasm</location>
    </subcellularLocation>
    <subcellularLocation>
        <location evidence="1">Nucleus</location>
    </subcellularLocation>
</comment>
<feature type="compositionally biased region" description="Low complexity" evidence="10">
    <location>
        <begin position="22"/>
        <end position="32"/>
    </location>
</feature>
<keyword evidence="5" id="KW-0597">Phosphoprotein</keyword>
<feature type="compositionally biased region" description="Low complexity" evidence="10">
    <location>
        <begin position="1616"/>
        <end position="1625"/>
    </location>
</feature>
<feature type="compositionally biased region" description="Polar residues" evidence="10">
    <location>
        <begin position="154"/>
        <end position="163"/>
    </location>
</feature>
<feature type="compositionally biased region" description="Polar residues" evidence="10">
    <location>
        <begin position="1340"/>
        <end position="1349"/>
    </location>
</feature>
<protein>
    <recommendedName>
        <fullName evidence="11">Zinc-finger domain-containing protein</fullName>
    </recommendedName>
</protein>
<dbReference type="PANTHER" id="PTHR31169">
    <property type="entry name" value="OS05G0300700 PROTEIN"/>
    <property type="match status" value="1"/>
</dbReference>
<evidence type="ECO:0000259" key="11">
    <source>
        <dbReference type="Pfam" id="PF10497"/>
    </source>
</evidence>
<feature type="compositionally biased region" description="Polar residues" evidence="10">
    <location>
        <begin position="98"/>
        <end position="114"/>
    </location>
</feature>
<keyword evidence="7" id="KW-0805">Transcription regulation</keyword>
<gene>
    <name evidence="12" type="ORF">C8J55DRAFT_192284</name>
</gene>
<evidence type="ECO:0000256" key="9">
    <source>
        <dbReference type="ARBA" id="ARBA00023242"/>
    </source>
</evidence>
<feature type="compositionally biased region" description="Polar residues" evidence="10">
    <location>
        <begin position="1"/>
        <end position="11"/>
    </location>
</feature>
<feature type="domain" description="Zinc-finger" evidence="11">
    <location>
        <begin position="1404"/>
        <end position="1471"/>
    </location>
</feature>
<dbReference type="EMBL" id="JANVFS010000034">
    <property type="protein sequence ID" value="KAJ4469728.1"/>
    <property type="molecule type" value="Genomic_DNA"/>
</dbReference>
<feature type="region of interest" description="Disordered" evidence="10">
    <location>
        <begin position="1141"/>
        <end position="1209"/>
    </location>
</feature>
<feature type="region of interest" description="Disordered" evidence="10">
    <location>
        <begin position="1021"/>
        <end position="1067"/>
    </location>
</feature>
<feature type="region of interest" description="Disordered" evidence="10">
    <location>
        <begin position="1668"/>
        <end position="1709"/>
    </location>
</feature>
<dbReference type="Pfam" id="PF10497">
    <property type="entry name" value="zf-4CXXC_R1"/>
    <property type="match status" value="2"/>
</dbReference>
<keyword evidence="3" id="KW-0963">Cytoplasm</keyword>
<feature type="region of interest" description="Disordered" evidence="10">
    <location>
        <begin position="517"/>
        <end position="582"/>
    </location>
</feature>
<feature type="region of interest" description="Disordered" evidence="10">
    <location>
        <begin position="1881"/>
        <end position="1916"/>
    </location>
</feature>
<sequence length="1916" mass="209817">MKFTSYSSLSNWDGDESLFQPKSTLTSKTSSTRNSPQSVPQNESTSECTPLEVAALKQLLIHQDVSSSEPFSALEKCANIPNLDAIDKEAESVDTDTETAVATNMSESINSSLFTPPRRESISPLSPSSSLDGASLFSPRESPKSSTSTLSPLRQQTENSHQQEPGEKFDPESYHGHGTGTLIFLSHIQAPLLPRDTTHAHYLEPHPKVLEKITKFSSPSVLFQDSPSPAPFGSHHKKAPPRPNVYAPSTSALPSSSLKQHTPMKYTNLQDALNASTIHNAEDDYIGAFIDKTRPVVRRKQKQSPFDGVHLPRKKARLNPSTVAAPSSGNSSVSVVVSQNLTTTKSSYIPGDIMLTDKTRGDGDGYVRLFVGRHMDFISGASWLKNAHESTIPNSSSKQKRRDHRMLLVKDSNTRHIGVKNHRQGEVQNLGTKRGLPPGLNSCSTGLMNWKGKDRMLSSSKRNSGSAERMFASIFAPETAAGYWIVQNSDEEFPGDETDDEDDLPYLDLSEVHKVRASSSYSSVNTAGTAGTASRTTGKMTMPLPNPNPKPKTQPHGTPQSAPSSVPGGPSKSSSLKAQYPDPGNSYESFSMSSASYSSVSASTSFSLPISTPSWSASSLSAQPLRKSYSQTEPHKYTDYQPLSPPVKAQQFPIQRDAISLNLPGPSEKALGKRKAFDDGVKPHVKRGRPRKHRPPTVLANSSMSQYHGHVSHTPHDPCHAQNLYEAQDSHLIPDSVGQHELFSRTSAVSASGPSEILGGPRITDNLVKIPSSQGNQNGHIYQFYSPHAHVRTSTRTNAYIPGLTSLPPIVIVGNPFSGDGAESGVESEATIGQTGHDEPDTHCDDLKWAAEKFLVLLQNDPQQAKDVIEMLQLQRPGQTIATGNTLPQPQSNGSLDGFLNMPGHDVGIGQEITKRNFSVHGDHRGVDVGEWLIPSFGMGRILEAGDQAKTEIEPGLYSGLSRSSRAGIEISTPDHPVKHTSMSPDASSNATINPSILFSVEDEHVTSDGLDILNSSERVYYSGDPLPPRGKQRMISVQPKARKRRNTDSQSSATSPVPQPPPPLLQSNALSLVLDYGSNSDSEEKDNLHEDSLDFDVHLHTIVSALSATPATLASPSTVSSSLKESQATINNGVDVISIESGSGLQKGGERSPTSRLTIPSPNKQPSPKLRLSDSAALEVPRSADLSQKATGREKEKKKKKQAPANRRNWPLGSSEYFCHQCRSRSFKLHMACAFDNCNLKYCIKCITVRYADLLAFDTKRKDFSCFRCTNNCRCDLCCRKRGEIYIPPKRNVQLASDNEPEPPELMTLTQRRQRRKNANRKEMDLELETKEIEDRTISESAGPSGENTIAERREKRDKVKGKAKMEPEIIASTEKDTAYEKETGEKAALTKNSWPEGPLEYYCHQCRHKSFRLYMECASEGCNAKYCIRCVTSRYASTISFDSTRDDFFCFRCKDTCLCDKCCSKRGEIYISFRRPSARPTTFKPAHLRSRQSEERPYPKLAPITVDTQVSHPVVYWGAVYNWTGEVIASAYVASVENDGVIFARPLRKRRVFIGDVQPDWELGSNFKVRYLGESRENLAQEPVVTNDDMPVEPGPTTSKRKILYVGKPPPPSSDISASPAEPMVSGMGNSAAHPVNVDEFESQAESMSIDDIADQSVVAHDLGASFSETGDSGRKEVLASSHSAEREAYKPHFTHNPEGPFRSPATKEREFDINGDLEADLVIQPSSVAAEGEISKPLSARDLEAPDTSADVEGMYDDLDVFGDSKTDIVIQISATADEGEVAIGAVTMNCGETDAESLDSQMDYDTAENFHVPYDNVSPTSATEFDTTVLVEDDMFPTNHLSELSVVQDHASHTDSLFDALVNDEAVSEDQEYSNHNLSVTTDTHPNFKAPFENNEFPLDIGSPLTDLDDDD</sequence>
<evidence type="ECO:0000313" key="13">
    <source>
        <dbReference type="Proteomes" id="UP001150238"/>
    </source>
</evidence>
<accession>A0A9W9DGP8</accession>